<organism evidence="3 4">
    <name type="scientific">Ciceribacter selenitireducens ATCC BAA-1503</name>
    <dbReference type="NCBI Taxonomy" id="1336235"/>
    <lineage>
        <taxon>Bacteria</taxon>
        <taxon>Pseudomonadati</taxon>
        <taxon>Pseudomonadota</taxon>
        <taxon>Alphaproteobacteria</taxon>
        <taxon>Hyphomicrobiales</taxon>
        <taxon>Rhizobiaceae</taxon>
        <taxon>Ciceribacter</taxon>
    </lineage>
</organism>
<evidence type="ECO:0000256" key="2">
    <source>
        <dbReference type="PIRNR" id="PIRNR029218"/>
    </source>
</evidence>
<evidence type="ECO:0000313" key="4">
    <source>
        <dbReference type="Proteomes" id="UP000254764"/>
    </source>
</evidence>
<dbReference type="PIRSF" id="PIRSF029218">
    <property type="entry name" value="ParE"/>
    <property type="match status" value="1"/>
</dbReference>
<dbReference type="EMBL" id="UEYP01000017">
    <property type="protein sequence ID" value="SSC65104.1"/>
    <property type="molecule type" value="Genomic_DNA"/>
</dbReference>
<evidence type="ECO:0000256" key="1">
    <source>
        <dbReference type="ARBA" id="ARBA00022649"/>
    </source>
</evidence>
<accession>A0A376ABG3</accession>
<proteinExistence type="inferred from homology"/>
<evidence type="ECO:0000313" key="3">
    <source>
        <dbReference type="EMBL" id="SSC65104.1"/>
    </source>
</evidence>
<dbReference type="AlphaFoldDB" id="A0A376ABG3"/>
<protein>
    <recommendedName>
        <fullName evidence="2">Toxin</fullName>
    </recommendedName>
</protein>
<dbReference type="InterPro" id="IPR007712">
    <property type="entry name" value="RelE/ParE_toxin"/>
</dbReference>
<dbReference type="InterPro" id="IPR035093">
    <property type="entry name" value="RelE/ParE_toxin_dom_sf"/>
</dbReference>
<sequence>MVKVRFRKTAERDLREIGLYTAEHWSEGQAEIYLGQLLDIIEQISLHPTSGQDVGWLRRGYRRRRAGSHLIFYVLTSDGDIEIARVLHERADASHQLDD</sequence>
<gene>
    <name evidence="3" type="ORF">RHIZ70_812</name>
</gene>
<name>A0A376ABG3_9HYPH</name>
<comment type="similarity">
    <text evidence="2">Belongs to the RelE toxin family.</text>
</comment>
<dbReference type="Gene3D" id="3.30.2310.20">
    <property type="entry name" value="RelE-like"/>
    <property type="match status" value="1"/>
</dbReference>
<keyword evidence="4" id="KW-1185">Reference proteome</keyword>
<dbReference type="Pfam" id="PF05016">
    <property type="entry name" value="ParE_toxin"/>
    <property type="match status" value="1"/>
</dbReference>
<keyword evidence="1" id="KW-1277">Toxin-antitoxin system</keyword>
<reference evidence="4" key="1">
    <citation type="submission" date="2018-07" db="EMBL/GenBank/DDBJ databases">
        <authorList>
            <person name="Peiro R."/>
            <person name="Begona"/>
            <person name="Cbmso G."/>
            <person name="Lopez M."/>
            <person name="Gonzalez S."/>
        </authorList>
    </citation>
    <scope>NUCLEOTIDE SEQUENCE [LARGE SCALE GENOMIC DNA]</scope>
</reference>
<dbReference type="InterPro" id="IPR028344">
    <property type="entry name" value="ParE1/4"/>
</dbReference>
<dbReference type="Proteomes" id="UP000254764">
    <property type="component" value="Unassembled WGS sequence"/>
</dbReference>
<dbReference type="RefSeq" id="WP_181904079.1">
    <property type="nucleotide sequence ID" value="NZ_UEYP01000017.1"/>
</dbReference>